<evidence type="ECO:0000256" key="7">
    <source>
        <dbReference type="SAM" id="SignalP"/>
    </source>
</evidence>
<comment type="caution">
    <text evidence="9">The sequence shown here is derived from an EMBL/GenBank/DDBJ whole genome shotgun (WGS) entry which is preliminary data.</text>
</comment>
<dbReference type="GO" id="GO:0072546">
    <property type="term" value="C:EMC complex"/>
    <property type="evidence" value="ECO:0007669"/>
    <property type="project" value="TreeGrafter"/>
</dbReference>
<keyword evidence="10" id="KW-1185">Reference proteome</keyword>
<organism evidence="9 10">
    <name type="scientific">Myriangium duriaei CBS 260.36</name>
    <dbReference type="NCBI Taxonomy" id="1168546"/>
    <lineage>
        <taxon>Eukaryota</taxon>
        <taxon>Fungi</taxon>
        <taxon>Dikarya</taxon>
        <taxon>Ascomycota</taxon>
        <taxon>Pezizomycotina</taxon>
        <taxon>Dothideomycetes</taxon>
        <taxon>Dothideomycetidae</taxon>
        <taxon>Myriangiales</taxon>
        <taxon>Myriangiaceae</taxon>
        <taxon>Myriangium</taxon>
    </lineage>
</organism>
<feature type="domain" description="ER membrane protein complex subunit 7 beta-sandwich" evidence="8">
    <location>
        <begin position="34"/>
        <end position="157"/>
    </location>
</feature>
<gene>
    <name evidence="9" type="ORF">K461DRAFT_82762</name>
</gene>
<evidence type="ECO:0000256" key="6">
    <source>
        <dbReference type="SAM" id="MobiDB-lite"/>
    </source>
</evidence>
<dbReference type="PANTHER" id="PTHR13605">
    <property type="entry name" value="ER MEMBRANE PROTEIN COMPLEX SUBUNIT 7"/>
    <property type="match status" value="1"/>
</dbReference>
<evidence type="ECO:0000313" key="9">
    <source>
        <dbReference type="EMBL" id="KAF2155869.1"/>
    </source>
</evidence>
<keyword evidence="4" id="KW-1133">Transmembrane helix</keyword>
<dbReference type="InterPro" id="IPR039163">
    <property type="entry name" value="EMC7"/>
</dbReference>
<evidence type="ECO:0000256" key="4">
    <source>
        <dbReference type="ARBA" id="ARBA00022989"/>
    </source>
</evidence>
<dbReference type="InterPro" id="IPR019008">
    <property type="entry name" value="Beta_sandwich_EMC7"/>
</dbReference>
<comment type="subcellular location">
    <subcellularLocation>
        <location evidence="1">Membrane</location>
        <topology evidence="1">Single-pass membrane protein</topology>
    </subcellularLocation>
</comment>
<feature type="chain" id="PRO_5040476173" description="ER membrane protein complex subunit 7 beta-sandwich domain-containing protein" evidence="7">
    <location>
        <begin position="20"/>
        <end position="241"/>
    </location>
</feature>
<dbReference type="PANTHER" id="PTHR13605:SF4">
    <property type="entry name" value="ER MEMBRANE PROTEIN COMPLEX SUBUNIT 7"/>
    <property type="match status" value="1"/>
</dbReference>
<evidence type="ECO:0000313" key="10">
    <source>
        <dbReference type="Proteomes" id="UP000799439"/>
    </source>
</evidence>
<dbReference type="EMBL" id="ML996082">
    <property type="protein sequence ID" value="KAF2155869.1"/>
    <property type="molecule type" value="Genomic_DNA"/>
</dbReference>
<accession>A0A9P4JBL9</accession>
<keyword evidence="2" id="KW-0812">Transmembrane</keyword>
<evidence type="ECO:0000256" key="1">
    <source>
        <dbReference type="ARBA" id="ARBA00004167"/>
    </source>
</evidence>
<sequence length="241" mass="25678">MQLSTLLLPLLALLTPTLAAELTLTIPSTSLLPNPNLLPPTTHATLLCPSGVLTARLSRQNTLHFPSVPAGSHLLSVYTRDYTFPPHRIDVSPSTPAHINAVQTFRGHEWGNLGPAAGNSSTGSLTLPVRPLARRDFYQRREGFSVLSVFKNPMILMALFSGALIFGMPYLMENMDEETRAEFEEAQKKGPLAGMTGGGDTANAIQNFDFASWMAGKSTSTGTESPKAAAGGSTGAAKSLR</sequence>
<reference evidence="9" key="1">
    <citation type="journal article" date="2020" name="Stud. Mycol.">
        <title>101 Dothideomycetes genomes: a test case for predicting lifestyles and emergence of pathogens.</title>
        <authorList>
            <person name="Haridas S."/>
            <person name="Albert R."/>
            <person name="Binder M."/>
            <person name="Bloem J."/>
            <person name="Labutti K."/>
            <person name="Salamov A."/>
            <person name="Andreopoulos B."/>
            <person name="Baker S."/>
            <person name="Barry K."/>
            <person name="Bills G."/>
            <person name="Bluhm B."/>
            <person name="Cannon C."/>
            <person name="Castanera R."/>
            <person name="Culley D."/>
            <person name="Daum C."/>
            <person name="Ezra D."/>
            <person name="Gonzalez J."/>
            <person name="Henrissat B."/>
            <person name="Kuo A."/>
            <person name="Liang C."/>
            <person name="Lipzen A."/>
            <person name="Lutzoni F."/>
            <person name="Magnuson J."/>
            <person name="Mondo S."/>
            <person name="Nolan M."/>
            <person name="Ohm R."/>
            <person name="Pangilinan J."/>
            <person name="Park H.-J."/>
            <person name="Ramirez L."/>
            <person name="Alfaro M."/>
            <person name="Sun H."/>
            <person name="Tritt A."/>
            <person name="Yoshinaga Y."/>
            <person name="Zwiers L.-H."/>
            <person name="Turgeon B."/>
            <person name="Goodwin S."/>
            <person name="Spatafora J."/>
            <person name="Crous P."/>
            <person name="Grigoriev I."/>
        </authorList>
    </citation>
    <scope>NUCLEOTIDE SEQUENCE</scope>
    <source>
        <strain evidence="9">CBS 260.36</strain>
    </source>
</reference>
<dbReference type="Pfam" id="PF09430">
    <property type="entry name" value="EMC7_beta-sandw"/>
    <property type="match status" value="1"/>
</dbReference>
<proteinExistence type="predicted"/>
<evidence type="ECO:0000256" key="3">
    <source>
        <dbReference type="ARBA" id="ARBA00022729"/>
    </source>
</evidence>
<evidence type="ECO:0000256" key="5">
    <source>
        <dbReference type="ARBA" id="ARBA00023136"/>
    </source>
</evidence>
<dbReference type="OrthoDB" id="27095at2759"/>
<keyword evidence="3 7" id="KW-0732">Signal</keyword>
<name>A0A9P4JBL9_9PEZI</name>
<feature type="signal peptide" evidence="7">
    <location>
        <begin position="1"/>
        <end position="19"/>
    </location>
</feature>
<evidence type="ECO:0000256" key="2">
    <source>
        <dbReference type="ARBA" id="ARBA00022692"/>
    </source>
</evidence>
<dbReference type="AlphaFoldDB" id="A0A9P4JBL9"/>
<evidence type="ECO:0000259" key="8">
    <source>
        <dbReference type="Pfam" id="PF09430"/>
    </source>
</evidence>
<protein>
    <recommendedName>
        <fullName evidence="8">ER membrane protein complex subunit 7 beta-sandwich domain-containing protein</fullName>
    </recommendedName>
</protein>
<dbReference type="Proteomes" id="UP000799439">
    <property type="component" value="Unassembled WGS sequence"/>
</dbReference>
<keyword evidence="5" id="KW-0472">Membrane</keyword>
<feature type="compositionally biased region" description="Low complexity" evidence="6">
    <location>
        <begin position="227"/>
        <end position="241"/>
    </location>
</feature>
<feature type="region of interest" description="Disordered" evidence="6">
    <location>
        <begin position="216"/>
        <end position="241"/>
    </location>
</feature>